<feature type="transmembrane region" description="Helical" evidence="1">
    <location>
        <begin position="384"/>
        <end position="403"/>
    </location>
</feature>
<evidence type="ECO:0008006" key="4">
    <source>
        <dbReference type="Google" id="ProtNLM"/>
    </source>
</evidence>
<feature type="transmembrane region" description="Helical" evidence="1">
    <location>
        <begin position="122"/>
        <end position="144"/>
    </location>
</feature>
<feature type="transmembrane region" description="Helical" evidence="1">
    <location>
        <begin position="456"/>
        <end position="481"/>
    </location>
</feature>
<evidence type="ECO:0000313" key="3">
    <source>
        <dbReference type="Proteomes" id="UP000295221"/>
    </source>
</evidence>
<feature type="transmembrane region" description="Helical" evidence="1">
    <location>
        <begin position="360"/>
        <end position="377"/>
    </location>
</feature>
<protein>
    <recommendedName>
        <fullName evidence="4">Membrane protein YfhO</fullName>
    </recommendedName>
</protein>
<dbReference type="AlphaFoldDB" id="A0A4R2GNZ7"/>
<proteinExistence type="predicted"/>
<dbReference type="PANTHER" id="PTHR38454">
    <property type="entry name" value="INTEGRAL MEMBRANE PROTEIN-RELATED"/>
    <property type="match status" value="1"/>
</dbReference>
<keyword evidence="3" id="KW-1185">Reference proteome</keyword>
<gene>
    <name evidence="2" type="ORF">EV194_101667</name>
</gene>
<keyword evidence="1" id="KW-0472">Membrane</keyword>
<comment type="caution">
    <text evidence="2">The sequence shown here is derived from an EMBL/GenBank/DDBJ whole genome shotgun (WGS) entry which is preliminary data.</text>
</comment>
<organism evidence="2 3">
    <name type="scientific">Natronoflexus pectinivorans</name>
    <dbReference type="NCBI Taxonomy" id="682526"/>
    <lineage>
        <taxon>Bacteria</taxon>
        <taxon>Pseudomonadati</taxon>
        <taxon>Bacteroidota</taxon>
        <taxon>Bacteroidia</taxon>
        <taxon>Marinilabiliales</taxon>
        <taxon>Marinilabiliaceae</taxon>
        <taxon>Natronoflexus</taxon>
    </lineage>
</organism>
<feature type="transmembrane region" description="Helical" evidence="1">
    <location>
        <begin position="150"/>
        <end position="167"/>
    </location>
</feature>
<feature type="transmembrane region" description="Helical" evidence="1">
    <location>
        <begin position="824"/>
        <end position="842"/>
    </location>
</feature>
<dbReference type="Proteomes" id="UP000295221">
    <property type="component" value="Unassembled WGS sequence"/>
</dbReference>
<sequence length="857" mass="97336">MLERIKPLLPYLGIVAFFIVITFAYFSPVLEGRGLPQMDNTKAIGMAKELVDHEKETGERSMWTNSLFSGMPAYQIRGDSSANLFSYVNRYSRLGLPYTTVAIVFLYLIGFFILMRSMGFNHWLSVIGSVAFAFGSYNFIIIIAGHITKAYVIALMAPVLAGILYTYNKNKWGGALFTTVALGANIAYNHVQITYYLALLVMILVIDRLVRAIAQNNLRDFLQRTGLLAIAAVLAVLPNMTNLWTTWEYGQESIRGRSLLAEEKTEQRQRGLDPDYAFAWSYGKAETLTLLIPNFMGGASEPIGLKPELLNGIEDRISEEMMARGYNLGEQHSQFVGQLANEVAQQSQYWGGKPFTSGPVYAGAIVFFLFILGLFIYKGKEKWWLLAGTILSILLAWGKNLEWFNMLMFNHFPLYNKFRTVEMALVIASLTIPVMAVLTLREVFNNPQIIREKSNQFLAAFGLSGGVALFFYLFPGILSYMNEFEMSSLMSQQASNPDQAFIYDILMREMQNARMALLKADAFRSLVFVALASASLWFFSGNKISAKYVIPGILILILVDLWGVDKRYLNNDDFVPARQMRALYTPNEADRIIFEDDDPHFRVFNLRNPFNEVHTSYFHKSIGGYHGAKLQRYQDVIDHYLGDYMRQLSMSVQQSRNTEFIRPLLSYMPVLNMLNAKYIVAHPEMAPVLNPYAKGNAWLVENIHTVNSTLEELEAIGSVDLSKNAVVHMDFSDILEKKTIGSGGGHIELIEERLEYLQYLSNTDSPTFAVFSEIYYTGGWRAFINGEEVPIIRANYLLRGLFVPAGNNTIEFRFEPTSYRYGKLISYISSILILILVGLFFWKRDKFRATRDVEVID</sequence>
<keyword evidence="1" id="KW-0812">Transmembrane</keyword>
<accession>A0A4R2GNZ7</accession>
<keyword evidence="1" id="KW-1133">Transmembrane helix</keyword>
<name>A0A4R2GNZ7_9BACT</name>
<evidence type="ECO:0000313" key="2">
    <source>
        <dbReference type="EMBL" id="TCO11033.1"/>
    </source>
</evidence>
<dbReference type="RefSeq" id="WP_207915875.1">
    <property type="nucleotide sequence ID" value="NZ_SLWK01000001.1"/>
</dbReference>
<feature type="transmembrane region" description="Helical" evidence="1">
    <location>
        <begin position="95"/>
        <end position="115"/>
    </location>
</feature>
<feature type="transmembrane region" description="Helical" evidence="1">
    <location>
        <begin position="7"/>
        <end position="26"/>
    </location>
</feature>
<feature type="transmembrane region" description="Helical" evidence="1">
    <location>
        <begin position="546"/>
        <end position="564"/>
    </location>
</feature>
<feature type="transmembrane region" description="Helical" evidence="1">
    <location>
        <begin position="522"/>
        <end position="539"/>
    </location>
</feature>
<feature type="transmembrane region" description="Helical" evidence="1">
    <location>
        <begin position="172"/>
        <end position="188"/>
    </location>
</feature>
<evidence type="ECO:0000256" key="1">
    <source>
        <dbReference type="SAM" id="Phobius"/>
    </source>
</evidence>
<dbReference type="PANTHER" id="PTHR38454:SF1">
    <property type="entry name" value="INTEGRAL MEMBRANE PROTEIN"/>
    <property type="match status" value="1"/>
</dbReference>
<feature type="transmembrane region" description="Helical" evidence="1">
    <location>
        <begin position="226"/>
        <end position="247"/>
    </location>
</feature>
<feature type="transmembrane region" description="Helical" evidence="1">
    <location>
        <begin position="194"/>
        <end position="214"/>
    </location>
</feature>
<reference evidence="2 3" key="1">
    <citation type="submission" date="2019-03" db="EMBL/GenBank/DDBJ databases">
        <title>Genomic Encyclopedia of Type Strains, Phase IV (KMG-IV): sequencing the most valuable type-strain genomes for metagenomic binning, comparative biology and taxonomic classification.</title>
        <authorList>
            <person name="Goeker M."/>
        </authorList>
    </citation>
    <scope>NUCLEOTIDE SEQUENCE [LARGE SCALE GENOMIC DNA]</scope>
    <source>
        <strain evidence="2 3">DSM 24179</strain>
    </source>
</reference>
<dbReference type="InterPro" id="IPR018580">
    <property type="entry name" value="Uncharacterised_YfhO"/>
</dbReference>
<dbReference type="EMBL" id="SLWK01000001">
    <property type="protein sequence ID" value="TCO11033.1"/>
    <property type="molecule type" value="Genomic_DNA"/>
</dbReference>
<feature type="transmembrane region" description="Helical" evidence="1">
    <location>
        <begin position="423"/>
        <end position="444"/>
    </location>
</feature>